<accession>A0AAV4ZYQ8</accession>
<sequence length="341" mass="39293">MKLKGLPIWTKFDVSMLGKLALQFRGDPPMFGEITYLNNMLSDARILTHLHLTIERTHSTIFLNLIQYTWPNLENLVINATIGLVLTGVYQNPSDFVNFFKRHTNLTTLSLSSNIFPRVPSLTPYITVDHLPRLESFSYDIPMDFEGLQLNQVLSPASARRLRHLTISEKDAQYSNMDIYKELTSLQSCCITPQSIISLDYNNIYRILGSIVGHATNLRKIYLPPHVVLSEGLQEEHFMTLSFLRDLPSLTHLSGLWMTSILDSELTWRRLSQELHHFDKLRFVIPDRISLMDEEKQILFFELARDRKGKLMAEAVLGRILPSDMGYLSWGGFYRGMINEV</sequence>
<keyword evidence="2" id="KW-1185">Reference proteome</keyword>
<proteinExistence type="predicted"/>
<dbReference type="InterPro" id="IPR032675">
    <property type="entry name" value="LRR_dom_sf"/>
</dbReference>
<dbReference type="EMBL" id="BPWL01000002">
    <property type="protein sequence ID" value="GJJ07035.1"/>
    <property type="molecule type" value="Genomic_DNA"/>
</dbReference>
<dbReference type="AlphaFoldDB" id="A0AAV4ZYQ8"/>
<dbReference type="Proteomes" id="UP001050691">
    <property type="component" value="Unassembled WGS sequence"/>
</dbReference>
<reference evidence="1" key="1">
    <citation type="submission" date="2021-10" db="EMBL/GenBank/DDBJ databases">
        <title>De novo Genome Assembly of Clathrus columnatus (Basidiomycota, Fungi) Using Illumina and Nanopore Sequence Data.</title>
        <authorList>
            <person name="Ogiso-Tanaka E."/>
            <person name="Itagaki H."/>
            <person name="Hosoya T."/>
            <person name="Hosaka K."/>
        </authorList>
    </citation>
    <scope>NUCLEOTIDE SEQUENCE</scope>
    <source>
        <strain evidence="1">MO-923</strain>
    </source>
</reference>
<protein>
    <submittedName>
        <fullName evidence="1">Uncharacterized protein</fullName>
    </submittedName>
</protein>
<gene>
    <name evidence="1" type="ORF">Clacol_001233</name>
</gene>
<evidence type="ECO:0000313" key="2">
    <source>
        <dbReference type="Proteomes" id="UP001050691"/>
    </source>
</evidence>
<dbReference type="SUPFAM" id="SSF52047">
    <property type="entry name" value="RNI-like"/>
    <property type="match status" value="1"/>
</dbReference>
<name>A0AAV4ZYQ8_9AGAM</name>
<evidence type="ECO:0000313" key="1">
    <source>
        <dbReference type="EMBL" id="GJJ07035.1"/>
    </source>
</evidence>
<comment type="caution">
    <text evidence="1">The sequence shown here is derived from an EMBL/GenBank/DDBJ whole genome shotgun (WGS) entry which is preliminary data.</text>
</comment>
<dbReference type="Gene3D" id="3.80.10.10">
    <property type="entry name" value="Ribonuclease Inhibitor"/>
    <property type="match status" value="1"/>
</dbReference>
<organism evidence="1 2">
    <name type="scientific">Clathrus columnatus</name>
    <dbReference type="NCBI Taxonomy" id="1419009"/>
    <lineage>
        <taxon>Eukaryota</taxon>
        <taxon>Fungi</taxon>
        <taxon>Dikarya</taxon>
        <taxon>Basidiomycota</taxon>
        <taxon>Agaricomycotina</taxon>
        <taxon>Agaricomycetes</taxon>
        <taxon>Phallomycetidae</taxon>
        <taxon>Phallales</taxon>
        <taxon>Clathraceae</taxon>
        <taxon>Clathrus</taxon>
    </lineage>
</organism>